<dbReference type="GO" id="GO:0001514">
    <property type="term" value="P:selenocysteine incorporation"/>
    <property type="evidence" value="ECO:0007669"/>
    <property type="project" value="TreeGrafter"/>
</dbReference>
<dbReference type="GO" id="GO:0003924">
    <property type="term" value="F:GTPase activity"/>
    <property type="evidence" value="ECO:0007669"/>
    <property type="project" value="InterPro"/>
</dbReference>
<dbReference type="PANTHER" id="PTHR43721:SF11">
    <property type="entry name" value="SELENOCYSTEINE-SPECIFIC ELONGATION FACTOR"/>
    <property type="match status" value="1"/>
</dbReference>
<evidence type="ECO:0000256" key="17">
    <source>
        <dbReference type="ARBA" id="ARBA00082387"/>
    </source>
</evidence>
<sequence>MPEKTLNVNVGVLGHVDCGKTSLVAAMSSVLSTAALDKHPQSKERGITLDLGFSSFSVPMPEQLQHLPYDELQFTLVDCPGHASLIRTIIGGAQIIDMMVLVIDVTKGFQAQTAECLVVGEIAARSMVVALNKTDLLPEALRPKAVKKATKLIRETLAATKFAGAAVIPVAAKPTPSGISELQAWLVAAAVQQHADTAAAQAAAAAAARPFLFSIDHCFPLKGQGTILTGTVLQGGCQVNDTVELPALKLTKQVKSMQMFKQPVTSVTRGDRAALCVTQLNAKLLERGLAAAPGTVPTFAAAVAAVDKVRFYGGPVPSKGKYHMSIGHATVMAEATFFGLPDAPGSSQADALRLMIDALSKTSLHTQADAFAWSKQYLYQEELYGLEGRPITSSSSSSTVAAAGGAGAAGAACSSGQQQHFGPQWVLLKFDQPVTAPEDSVVIGARFDVDAAGEACRLAFYGRLTGSLAEGGPQQLRKLQVYKPKERQGLVSRIAPDATSAVCSGLFKKETDISIFQGARVVTGRGEWGSIEGRFGTSGKFKVQFDAPLWGVGEGQQQQRSAADNVLLLRYKRFVFDADKHSIRQ</sequence>
<dbReference type="SUPFAM" id="SSF52540">
    <property type="entry name" value="P-loop containing nucleoside triphosphate hydrolases"/>
    <property type="match status" value="1"/>
</dbReference>
<dbReference type="STRING" id="3088.A0A383VJ00"/>
<dbReference type="InterPro" id="IPR009000">
    <property type="entry name" value="Transl_B-barrel_sf"/>
</dbReference>
<dbReference type="InterPro" id="IPR000795">
    <property type="entry name" value="T_Tr_GTP-bd_dom"/>
</dbReference>
<dbReference type="PRINTS" id="PR00315">
    <property type="entry name" value="ELONGATNFCT"/>
</dbReference>
<comment type="catalytic activity">
    <reaction evidence="14">
        <text>GTP + H2O = GDP + phosphate + H(+)</text>
        <dbReference type="Rhea" id="RHEA:19669"/>
        <dbReference type="ChEBI" id="CHEBI:15377"/>
        <dbReference type="ChEBI" id="CHEBI:15378"/>
        <dbReference type="ChEBI" id="CHEBI:37565"/>
        <dbReference type="ChEBI" id="CHEBI:43474"/>
        <dbReference type="ChEBI" id="CHEBI:58189"/>
    </reaction>
    <physiologicalReaction direction="left-to-right" evidence="14">
        <dbReference type="Rhea" id="RHEA:19670"/>
    </physiologicalReaction>
</comment>
<dbReference type="AlphaFoldDB" id="A0A383VJ00"/>
<evidence type="ECO:0000256" key="6">
    <source>
        <dbReference type="ARBA" id="ARBA00022481"/>
    </source>
</evidence>
<comment type="subcellular location">
    <subcellularLocation>
        <location evidence="4">Cytoplasm</location>
    </subcellularLocation>
    <subcellularLocation>
        <location evidence="3">Nucleus</location>
    </subcellularLocation>
</comment>
<evidence type="ECO:0000256" key="16">
    <source>
        <dbReference type="ARBA" id="ARBA00076506"/>
    </source>
</evidence>
<gene>
    <name evidence="19" type="ORF">BQ4739_LOCUS5213</name>
</gene>
<proteinExistence type="predicted"/>
<evidence type="ECO:0000256" key="13">
    <source>
        <dbReference type="ARBA" id="ARBA00023242"/>
    </source>
</evidence>
<evidence type="ECO:0000256" key="11">
    <source>
        <dbReference type="ARBA" id="ARBA00022917"/>
    </source>
</evidence>
<comment type="cofactor">
    <cofactor evidence="1">
        <name>Mn(2+)</name>
        <dbReference type="ChEBI" id="CHEBI:29035"/>
    </cofactor>
</comment>
<dbReference type="Pfam" id="PF21131">
    <property type="entry name" value="eEFSec_4th"/>
    <property type="match status" value="1"/>
</dbReference>
<evidence type="ECO:0000256" key="14">
    <source>
        <dbReference type="ARBA" id="ARBA00049117"/>
    </source>
</evidence>
<evidence type="ECO:0000256" key="3">
    <source>
        <dbReference type="ARBA" id="ARBA00004123"/>
    </source>
</evidence>
<keyword evidence="13" id="KW-0539">Nucleus</keyword>
<dbReference type="PROSITE" id="PS51722">
    <property type="entry name" value="G_TR_2"/>
    <property type="match status" value="1"/>
</dbReference>
<dbReference type="EMBL" id="FNXT01000453">
    <property type="protein sequence ID" value="SZX64722.1"/>
    <property type="molecule type" value="Genomic_DNA"/>
</dbReference>
<evidence type="ECO:0000313" key="19">
    <source>
        <dbReference type="EMBL" id="SZX64722.1"/>
    </source>
</evidence>
<dbReference type="Proteomes" id="UP000256970">
    <property type="component" value="Unassembled WGS sequence"/>
</dbReference>
<evidence type="ECO:0000259" key="18">
    <source>
        <dbReference type="PROSITE" id="PS51722"/>
    </source>
</evidence>
<evidence type="ECO:0000256" key="12">
    <source>
        <dbReference type="ARBA" id="ARBA00023134"/>
    </source>
</evidence>
<dbReference type="GO" id="GO:0005525">
    <property type="term" value="F:GTP binding"/>
    <property type="evidence" value="ECO:0007669"/>
    <property type="project" value="UniProtKB-KW"/>
</dbReference>
<organism evidence="19 20">
    <name type="scientific">Tetradesmus obliquus</name>
    <name type="common">Green alga</name>
    <name type="synonym">Acutodesmus obliquus</name>
    <dbReference type="NCBI Taxonomy" id="3088"/>
    <lineage>
        <taxon>Eukaryota</taxon>
        <taxon>Viridiplantae</taxon>
        <taxon>Chlorophyta</taxon>
        <taxon>core chlorophytes</taxon>
        <taxon>Chlorophyceae</taxon>
        <taxon>CS clade</taxon>
        <taxon>Sphaeropleales</taxon>
        <taxon>Scenedesmaceae</taxon>
        <taxon>Tetradesmus</taxon>
    </lineage>
</organism>
<evidence type="ECO:0000256" key="5">
    <source>
        <dbReference type="ARBA" id="ARBA00015953"/>
    </source>
</evidence>
<accession>A0A383VJ00</accession>
<evidence type="ECO:0000256" key="7">
    <source>
        <dbReference type="ARBA" id="ARBA00022490"/>
    </source>
</evidence>
<evidence type="ECO:0000256" key="1">
    <source>
        <dbReference type="ARBA" id="ARBA00001936"/>
    </source>
</evidence>
<keyword evidence="12" id="KW-0342">GTP-binding</keyword>
<evidence type="ECO:0000256" key="4">
    <source>
        <dbReference type="ARBA" id="ARBA00004496"/>
    </source>
</evidence>
<dbReference type="GO" id="GO:0003746">
    <property type="term" value="F:translation elongation factor activity"/>
    <property type="evidence" value="ECO:0007669"/>
    <property type="project" value="TreeGrafter"/>
</dbReference>
<keyword evidence="8" id="KW-0597">Phosphoprotein</keyword>
<dbReference type="FunFam" id="2.40.30.10:FF:000052">
    <property type="entry name" value="Selenocysteine-specific elongation factor EF-Sec"/>
    <property type="match status" value="1"/>
</dbReference>
<protein>
    <recommendedName>
        <fullName evidence="5">Selenocysteine-specific elongation factor</fullName>
    </recommendedName>
    <alternativeName>
        <fullName evidence="17">Elongation factor sec</fullName>
    </alternativeName>
    <alternativeName>
        <fullName evidence="16">Eukaryotic elongation factor, selenocysteine-tRNA-specific</fullName>
    </alternativeName>
</protein>
<dbReference type="CDD" id="cd03696">
    <property type="entry name" value="SelB_II"/>
    <property type="match status" value="1"/>
</dbReference>
<dbReference type="InterPro" id="IPR027417">
    <property type="entry name" value="P-loop_NTPase"/>
</dbReference>
<keyword evidence="7" id="KW-0963">Cytoplasm</keyword>
<comment type="cofactor">
    <cofactor evidence="2">
        <name>Mg(2+)</name>
        <dbReference type="ChEBI" id="CHEBI:18420"/>
    </cofactor>
</comment>
<dbReference type="GO" id="GO:0005737">
    <property type="term" value="C:cytoplasm"/>
    <property type="evidence" value="ECO:0007669"/>
    <property type="project" value="UniProtKB-SubCell"/>
</dbReference>
<keyword evidence="11" id="KW-0648">Protein biosynthesis</keyword>
<name>A0A383VJ00_TETOB</name>
<dbReference type="Pfam" id="PF21208">
    <property type="entry name" value="euk_SelB_III"/>
    <property type="match status" value="1"/>
</dbReference>
<dbReference type="CDD" id="cd04094">
    <property type="entry name" value="eSelB_III"/>
    <property type="match status" value="1"/>
</dbReference>
<keyword evidence="20" id="KW-1185">Reference proteome</keyword>
<comment type="function">
    <text evidence="15">Translation factor required for the incorporation of the rare amino acid selenocysteine encoded by UGA codons. Replaces the eRF1-eRF3-GTP ternary complex for the insertion of selenocysteine directed by the UGA codon. Insertion of selenocysteine at UGA codons is mediated by SECISBP2 and EEFSEC: SECISBP2 (1) specifically binds the SECIS sequence once the 80S ribosome encounters an in-frame UGA codon and (2) contacts the RPS27A/eS31 of the 40S ribosome before ribosome stalling. (3) GTP-bound EEFSEC then delivers selenocysteinyl-tRNA(Sec) to the 80S ribosome and adopts a preaccommodated state conformation. (4) After GTP hydrolysis, EEFSEC dissociates from the assembly, selenocysteinyl-tRNA(Sec) accommodates, and peptide bond synthesis and selenoprotein elongation occur.</text>
</comment>
<dbReference type="FunFam" id="3.40.50.300:FF:000900">
    <property type="entry name" value="Eukaryotic elongation factor, selenocysteine-tRNA-specific"/>
    <property type="match status" value="1"/>
</dbReference>
<evidence type="ECO:0000256" key="15">
    <source>
        <dbReference type="ARBA" id="ARBA00054716"/>
    </source>
</evidence>
<evidence type="ECO:0000313" key="20">
    <source>
        <dbReference type="Proteomes" id="UP000256970"/>
    </source>
</evidence>
<evidence type="ECO:0000256" key="2">
    <source>
        <dbReference type="ARBA" id="ARBA00001946"/>
    </source>
</evidence>
<dbReference type="Gene3D" id="3.40.50.300">
    <property type="entry name" value="P-loop containing nucleotide triphosphate hydrolases"/>
    <property type="match status" value="1"/>
</dbReference>
<evidence type="ECO:0000256" key="10">
    <source>
        <dbReference type="ARBA" id="ARBA00022801"/>
    </source>
</evidence>
<dbReference type="CDD" id="cd01889">
    <property type="entry name" value="SelB_euk"/>
    <property type="match status" value="1"/>
</dbReference>
<dbReference type="Gene3D" id="2.40.30.10">
    <property type="entry name" value="Translation factors"/>
    <property type="match status" value="1"/>
</dbReference>
<dbReference type="PANTHER" id="PTHR43721">
    <property type="entry name" value="ELONGATION FACTOR TU-RELATED"/>
    <property type="match status" value="1"/>
</dbReference>
<keyword evidence="6" id="KW-0488">Methylation</keyword>
<reference evidence="19 20" key="1">
    <citation type="submission" date="2016-10" db="EMBL/GenBank/DDBJ databases">
        <authorList>
            <person name="Cai Z."/>
        </authorList>
    </citation>
    <scope>NUCLEOTIDE SEQUENCE [LARGE SCALE GENOMIC DNA]</scope>
</reference>
<dbReference type="Pfam" id="PF00009">
    <property type="entry name" value="GTP_EFTU"/>
    <property type="match status" value="1"/>
</dbReference>
<dbReference type="InterPro" id="IPR049394">
    <property type="entry name" value="eEFSec_C"/>
</dbReference>
<dbReference type="InterPro" id="IPR050055">
    <property type="entry name" value="EF-Tu_GTPase"/>
</dbReference>
<dbReference type="GO" id="GO:0005634">
    <property type="term" value="C:nucleus"/>
    <property type="evidence" value="ECO:0007669"/>
    <property type="project" value="UniProtKB-SubCell"/>
</dbReference>
<dbReference type="SUPFAM" id="SSF50447">
    <property type="entry name" value="Translation proteins"/>
    <property type="match status" value="1"/>
</dbReference>
<evidence type="ECO:0000256" key="9">
    <source>
        <dbReference type="ARBA" id="ARBA00022741"/>
    </source>
</evidence>
<dbReference type="InterPro" id="IPR049393">
    <property type="entry name" value="eEFSec_III"/>
</dbReference>
<feature type="domain" description="Tr-type G" evidence="18">
    <location>
        <begin position="5"/>
        <end position="194"/>
    </location>
</feature>
<keyword evidence="10" id="KW-0378">Hydrolase</keyword>
<evidence type="ECO:0000256" key="8">
    <source>
        <dbReference type="ARBA" id="ARBA00022553"/>
    </source>
</evidence>
<keyword evidence="9" id="KW-0547">Nucleotide-binding</keyword>